<keyword evidence="1" id="KW-0812">Transmembrane</keyword>
<proteinExistence type="predicted"/>
<accession>A0A368JIY5</accession>
<dbReference type="AlphaFoldDB" id="A0A368JIY5"/>
<name>A0A368JIY5_9BACT</name>
<keyword evidence="1" id="KW-0472">Membrane</keyword>
<sequence length="48" mass="5404">MLIGNVGFACGNLAARAVTNIFLYILRTGCQWRIYRPTIPTDRPFTTT</sequence>
<dbReference type="Proteomes" id="UP000253383">
    <property type="component" value="Unassembled WGS sequence"/>
</dbReference>
<keyword evidence="1" id="KW-1133">Transmembrane helix</keyword>
<reference evidence="2 3" key="1">
    <citation type="submission" date="2018-07" db="EMBL/GenBank/DDBJ databases">
        <title>Genome analysis of Larkinella rosea.</title>
        <authorList>
            <person name="Zhou Z."/>
            <person name="Wang G."/>
        </authorList>
    </citation>
    <scope>NUCLEOTIDE SEQUENCE [LARGE SCALE GENOMIC DNA]</scope>
    <source>
        <strain evidence="3">zzj9</strain>
    </source>
</reference>
<dbReference type="OrthoDB" id="1551407at2"/>
<keyword evidence="3" id="KW-1185">Reference proteome</keyword>
<evidence type="ECO:0000256" key="1">
    <source>
        <dbReference type="SAM" id="Phobius"/>
    </source>
</evidence>
<feature type="transmembrane region" description="Helical" evidence="1">
    <location>
        <begin position="6"/>
        <end position="26"/>
    </location>
</feature>
<evidence type="ECO:0000313" key="2">
    <source>
        <dbReference type="EMBL" id="RCR67620.1"/>
    </source>
</evidence>
<gene>
    <name evidence="2" type="ORF">DUE52_21190</name>
</gene>
<protein>
    <submittedName>
        <fullName evidence="2">Uncharacterized protein</fullName>
    </submittedName>
</protein>
<dbReference type="EMBL" id="QOWE01000018">
    <property type="protein sequence ID" value="RCR67620.1"/>
    <property type="molecule type" value="Genomic_DNA"/>
</dbReference>
<evidence type="ECO:0000313" key="3">
    <source>
        <dbReference type="Proteomes" id="UP000253383"/>
    </source>
</evidence>
<comment type="caution">
    <text evidence="2">The sequence shown here is derived from an EMBL/GenBank/DDBJ whole genome shotgun (WGS) entry which is preliminary data.</text>
</comment>
<organism evidence="2 3">
    <name type="scientific">Larkinella punicea</name>
    <dbReference type="NCBI Taxonomy" id="2315727"/>
    <lineage>
        <taxon>Bacteria</taxon>
        <taxon>Pseudomonadati</taxon>
        <taxon>Bacteroidota</taxon>
        <taxon>Cytophagia</taxon>
        <taxon>Cytophagales</taxon>
        <taxon>Spirosomataceae</taxon>
        <taxon>Larkinella</taxon>
    </lineage>
</organism>